<gene>
    <name evidence="1" type="ORF">M9H77_16818</name>
</gene>
<sequence length="93" mass="10815">MTPHSNQMEENEIKAHHDVLVDVLADKETLEDVTTRVEALARGEGERCCSWKKGRKEEENRRRRRRTRRRGGRGLVVLQNVLNGHFCCPFKSS</sequence>
<keyword evidence="2" id="KW-1185">Reference proteome</keyword>
<name>A0ACC0B2T4_CATRO</name>
<organism evidence="1 2">
    <name type="scientific">Catharanthus roseus</name>
    <name type="common">Madagascar periwinkle</name>
    <name type="synonym">Vinca rosea</name>
    <dbReference type="NCBI Taxonomy" id="4058"/>
    <lineage>
        <taxon>Eukaryota</taxon>
        <taxon>Viridiplantae</taxon>
        <taxon>Streptophyta</taxon>
        <taxon>Embryophyta</taxon>
        <taxon>Tracheophyta</taxon>
        <taxon>Spermatophyta</taxon>
        <taxon>Magnoliopsida</taxon>
        <taxon>eudicotyledons</taxon>
        <taxon>Gunneridae</taxon>
        <taxon>Pentapetalae</taxon>
        <taxon>asterids</taxon>
        <taxon>lamiids</taxon>
        <taxon>Gentianales</taxon>
        <taxon>Apocynaceae</taxon>
        <taxon>Rauvolfioideae</taxon>
        <taxon>Vinceae</taxon>
        <taxon>Catharanthinae</taxon>
        <taxon>Catharanthus</taxon>
    </lineage>
</organism>
<dbReference type="EMBL" id="CM044704">
    <property type="protein sequence ID" value="KAI5666965.1"/>
    <property type="molecule type" value="Genomic_DNA"/>
</dbReference>
<evidence type="ECO:0000313" key="2">
    <source>
        <dbReference type="Proteomes" id="UP001060085"/>
    </source>
</evidence>
<accession>A0ACC0B2T4</accession>
<reference evidence="2" key="1">
    <citation type="journal article" date="2023" name="Nat. Plants">
        <title>Single-cell RNA sequencing provides a high-resolution roadmap for understanding the multicellular compartmentation of specialized metabolism.</title>
        <authorList>
            <person name="Sun S."/>
            <person name="Shen X."/>
            <person name="Li Y."/>
            <person name="Li Y."/>
            <person name="Wang S."/>
            <person name="Li R."/>
            <person name="Zhang H."/>
            <person name="Shen G."/>
            <person name="Guo B."/>
            <person name="Wei J."/>
            <person name="Xu J."/>
            <person name="St-Pierre B."/>
            <person name="Chen S."/>
            <person name="Sun C."/>
        </authorList>
    </citation>
    <scope>NUCLEOTIDE SEQUENCE [LARGE SCALE GENOMIC DNA]</scope>
</reference>
<proteinExistence type="predicted"/>
<comment type="caution">
    <text evidence="1">The sequence shown here is derived from an EMBL/GenBank/DDBJ whole genome shotgun (WGS) entry which is preliminary data.</text>
</comment>
<dbReference type="Proteomes" id="UP001060085">
    <property type="component" value="Linkage Group LG04"/>
</dbReference>
<protein>
    <submittedName>
        <fullName evidence="1">Uncharacterized protein</fullName>
    </submittedName>
</protein>
<evidence type="ECO:0000313" key="1">
    <source>
        <dbReference type="EMBL" id="KAI5666965.1"/>
    </source>
</evidence>